<proteinExistence type="predicted"/>
<name>A0A370HD19_9NOCA</name>
<dbReference type="Proteomes" id="UP000255355">
    <property type="component" value="Unassembled WGS sequence"/>
</dbReference>
<reference evidence="1 2" key="1">
    <citation type="submission" date="2018-07" db="EMBL/GenBank/DDBJ databases">
        <title>Genomic Encyclopedia of Type Strains, Phase IV (KMG-IV): sequencing the most valuable type-strain genomes for metagenomic binning, comparative biology and taxonomic classification.</title>
        <authorList>
            <person name="Goeker M."/>
        </authorList>
    </citation>
    <scope>NUCLEOTIDE SEQUENCE [LARGE SCALE GENOMIC DNA]</scope>
    <source>
        <strain evidence="1 2">DSM 44952</strain>
    </source>
</reference>
<dbReference type="PROSITE" id="PS51318">
    <property type="entry name" value="TAT"/>
    <property type="match status" value="1"/>
</dbReference>
<evidence type="ECO:0000313" key="2">
    <source>
        <dbReference type="Proteomes" id="UP000255355"/>
    </source>
</evidence>
<dbReference type="InterPro" id="IPR006311">
    <property type="entry name" value="TAT_signal"/>
</dbReference>
<sequence length="146" mass="15018">MRERSEVPATRRRRVRAAVSAGLLGTAAVVGLAMPQSAQASVTRLGATPDMAFGMATNYGTGCHYTLQAFVDDPSAPVTFFDNGVPVGRIKPVGGYALSGWVPATQGPHLLTAVQDGQPAELPPASLALRVGLGVHLGYGCNVFGG</sequence>
<organism evidence="1 2">
    <name type="scientific">Nocardia mexicana</name>
    <dbReference type="NCBI Taxonomy" id="279262"/>
    <lineage>
        <taxon>Bacteria</taxon>
        <taxon>Bacillati</taxon>
        <taxon>Actinomycetota</taxon>
        <taxon>Actinomycetes</taxon>
        <taxon>Mycobacteriales</taxon>
        <taxon>Nocardiaceae</taxon>
        <taxon>Nocardia</taxon>
    </lineage>
</organism>
<keyword evidence="2" id="KW-1185">Reference proteome</keyword>
<accession>A0A370HD19</accession>
<protein>
    <submittedName>
        <fullName evidence="1">Uncharacterized protein</fullName>
    </submittedName>
</protein>
<dbReference type="OrthoDB" id="4564836at2"/>
<dbReference type="STRING" id="1210089.GCA_001613165_03777"/>
<dbReference type="RefSeq" id="WP_147288870.1">
    <property type="nucleotide sequence ID" value="NZ_QQAZ01000002.1"/>
</dbReference>
<gene>
    <name evidence="1" type="ORF">DFR68_102516</name>
</gene>
<evidence type="ECO:0000313" key="1">
    <source>
        <dbReference type="EMBL" id="RDI54391.1"/>
    </source>
</evidence>
<dbReference type="EMBL" id="QQAZ01000002">
    <property type="protein sequence ID" value="RDI54391.1"/>
    <property type="molecule type" value="Genomic_DNA"/>
</dbReference>
<comment type="caution">
    <text evidence="1">The sequence shown here is derived from an EMBL/GenBank/DDBJ whole genome shotgun (WGS) entry which is preliminary data.</text>
</comment>
<dbReference type="AlphaFoldDB" id="A0A370HD19"/>